<feature type="region of interest" description="Disordered" evidence="1">
    <location>
        <begin position="78"/>
        <end position="98"/>
    </location>
</feature>
<dbReference type="GO" id="GO:0022008">
    <property type="term" value="P:neurogenesis"/>
    <property type="evidence" value="ECO:0007669"/>
    <property type="project" value="InterPro"/>
</dbReference>
<dbReference type="PANTHER" id="PTHR12784">
    <property type="entry name" value="STEERIN"/>
    <property type="match status" value="1"/>
</dbReference>
<feature type="compositionally biased region" description="Low complexity" evidence="1">
    <location>
        <begin position="316"/>
        <end position="335"/>
    </location>
</feature>
<feature type="transmembrane region" description="Helical" evidence="2">
    <location>
        <begin position="7"/>
        <end position="37"/>
    </location>
</feature>
<evidence type="ECO:0000313" key="4">
    <source>
        <dbReference type="Proteomes" id="UP000314982"/>
    </source>
</evidence>
<reference evidence="3" key="2">
    <citation type="submission" date="2025-08" db="UniProtKB">
        <authorList>
            <consortium name="Ensembl"/>
        </authorList>
    </citation>
    <scope>IDENTIFICATION</scope>
</reference>
<keyword evidence="4" id="KW-1185">Reference proteome</keyword>
<feature type="compositionally biased region" description="Low complexity" evidence="1">
    <location>
        <begin position="147"/>
        <end position="159"/>
    </location>
</feature>
<dbReference type="AlphaFoldDB" id="A0A4W5K0L6"/>
<dbReference type="Proteomes" id="UP000314982">
    <property type="component" value="Unassembled WGS sequence"/>
</dbReference>
<keyword evidence="2" id="KW-0812">Transmembrane</keyword>
<dbReference type="GeneTree" id="ENSGT00940000158014"/>
<feature type="region of interest" description="Disordered" evidence="1">
    <location>
        <begin position="195"/>
        <end position="392"/>
    </location>
</feature>
<keyword evidence="2" id="KW-1133">Transmembrane helix</keyword>
<accession>A0A4W5K0L6</accession>
<feature type="compositionally biased region" description="Basic and acidic residues" evidence="1">
    <location>
        <begin position="262"/>
        <end position="275"/>
    </location>
</feature>
<dbReference type="Ensembl" id="ENSHHUT00000009750.1">
    <property type="protein sequence ID" value="ENSHHUP00000009452.1"/>
    <property type="gene ID" value="ENSHHUG00000005757.1"/>
</dbReference>
<evidence type="ECO:0000313" key="3">
    <source>
        <dbReference type="Ensembl" id="ENSHHUP00000009452.1"/>
    </source>
</evidence>
<feature type="compositionally biased region" description="Low complexity" evidence="1">
    <location>
        <begin position="373"/>
        <end position="382"/>
    </location>
</feature>
<evidence type="ECO:0000256" key="1">
    <source>
        <dbReference type="SAM" id="MobiDB-lite"/>
    </source>
</evidence>
<feature type="compositionally biased region" description="Low complexity" evidence="1">
    <location>
        <begin position="211"/>
        <end position="241"/>
    </location>
</feature>
<proteinExistence type="predicted"/>
<dbReference type="InterPro" id="IPR039041">
    <property type="entry name" value="Nav/unc-53"/>
</dbReference>
<keyword evidence="2" id="KW-0472">Membrane</keyword>
<name>A0A4W5K0L6_9TELE</name>
<dbReference type="PANTHER" id="PTHR12784:SF18">
    <property type="entry name" value="NEURON NAVIGATOR 3"/>
    <property type="match status" value="1"/>
</dbReference>
<reference evidence="4" key="1">
    <citation type="submission" date="2018-06" db="EMBL/GenBank/DDBJ databases">
        <title>Genome assembly of Danube salmon.</title>
        <authorList>
            <person name="Macqueen D.J."/>
            <person name="Gundappa M.K."/>
        </authorList>
    </citation>
    <scope>NUCLEOTIDE SEQUENCE [LARGE SCALE GENOMIC DNA]</scope>
</reference>
<protein>
    <submittedName>
        <fullName evidence="3">Uncharacterized protein</fullName>
    </submittedName>
</protein>
<sequence>MSTDAEVCILLCVSLRIHVVLSTFLFVALCVCSRFLLTCCVFVCRLPGPTRVSAAGSGAPKGQGSSNLNRRSQSFNSIDKSKFPFTGTKGPSPNHEKQPQTIICHPPNFTVGAPVPTSLSGQQLASAIPSPTAGKSWRSKSMNMKHSATSSMLSVSTSPSPSPTPPPRSMLEKFRMINPRSASRTSPSVAEMALQEEDDMSEYGEEGLSITEPTSSMCTSSSNSTKQLGSSTSGGSSNKSLPQPKDKEDKSRSKGGKASTPPKEEQREPMVDPSKKTSKIASLIPKGGKPAAGKKDSAIPPASSGIPKPGLKAPSATGKPAGGQAQTQAQAQATQGGSGGGREGDKSKVVKGGQGGYYMQQRSLGGNGAVQLPQQQQHNHPNTATVAPFMYR</sequence>
<feature type="compositionally biased region" description="Acidic residues" evidence="1">
    <location>
        <begin position="195"/>
        <end position="205"/>
    </location>
</feature>
<feature type="region of interest" description="Disordered" evidence="1">
    <location>
        <begin position="122"/>
        <end position="171"/>
    </location>
</feature>
<evidence type="ECO:0000256" key="2">
    <source>
        <dbReference type="SAM" id="Phobius"/>
    </source>
</evidence>
<organism evidence="3 4">
    <name type="scientific">Hucho hucho</name>
    <name type="common">huchen</name>
    <dbReference type="NCBI Taxonomy" id="62062"/>
    <lineage>
        <taxon>Eukaryota</taxon>
        <taxon>Metazoa</taxon>
        <taxon>Chordata</taxon>
        <taxon>Craniata</taxon>
        <taxon>Vertebrata</taxon>
        <taxon>Euteleostomi</taxon>
        <taxon>Actinopterygii</taxon>
        <taxon>Neopterygii</taxon>
        <taxon>Teleostei</taxon>
        <taxon>Protacanthopterygii</taxon>
        <taxon>Salmoniformes</taxon>
        <taxon>Salmonidae</taxon>
        <taxon>Salmoninae</taxon>
        <taxon>Hucho</taxon>
    </lineage>
</organism>
<reference evidence="3" key="3">
    <citation type="submission" date="2025-09" db="UniProtKB">
        <authorList>
            <consortium name="Ensembl"/>
        </authorList>
    </citation>
    <scope>IDENTIFICATION</scope>
</reference>